<feature type="chain" id="PRO_5042279151" description="DUF6535 domain-containing protein" evidence="2">
    <location>
        <begin position="31"/>
        <end position="179"/>
    </location>
</feature>
<keyword evidence="1" id="KW-1133">Transmembrane helix</keyword>
<keyword evidence="5" id="KW-1185">Reference proteome</keyword>
<feature type="transmembrane region" description="Helical" evidence="1">
    <location>
        <begin position="125"/>
        <end position="147"/>
    </location>
</feature>
<dbReference type="EMBL" id="JARIHO010000113">
    <property type="protein sequence ID" value="KAJ7302679.1"/>
    <property type="molecule type" value="Genomic_DNA"/>
</dbReference>
<gene>
    <name evidence="4" type="ORF">DFH08DRAFT_722756</name>
</gene>
<evidence type="ECO:0000259" key="3">
    <source>
        <dbReference type="Pfam" id="PF20153"/>
    </source>
</evidence>
<dbReference type="AlphaFoldDB" id="A0AAD6Z0D7"/>
<name>A0AAD6Z0D7_9AGAR</name>
<evidence type="ECO:0000313" key="4">
    <source>
        <dbReference type="EMBL" id="KAJ7302679.1"/>
    </source>
</evidence>
<proteinExistence type="predicted"/>
<evidence type="ECO:0000313" key="5">
    <source>
        <dbReference type="Proteomes" id="UP001218218"/>
    </source>
</evidence>
<keyword evidence="1" id="KW-0472">Membrane</keyword>
<keyword evidence="1" id="KW-0812">Transmembrane</keyword>
<reference evidence="4" key="1">
    <citation type="submission" date="2023-03" db="EMBL/GenBank/DDBJ databases">
        <title>Massive genome expansion in bonnet fungi (Mycena s.s.) driven by repeated elements and novel gene families across ecological guilds.</title>
        <authorList>
            <consortium name="Lawrence Berkeley National Laboratory"/>
            <person name="Harder C.B."/>
            <person name="Miyauchi S."/>
            <person name="Viragh M."/>
            <person name="Kuo A."/>
            <person name="Thoen E."/>
            <person name="Andreopoulos B."/>
            <person name="Lu D."/>
            <person name="Skrede I."/>
            <person name="Drula E."/>
            <person name="Henrissat B."/>
            <person name="Morin E."/>
            <person name="Kohler A."/>
            <person name="Barry K."/>
            <person name="LaButti K."/>
            <person name="Morin E."/>
            <person name="Salamov A."/>
            <person name="Lipzen A."/>
            <person name="Mereny Z."/>
            <person name="Hegedus B."/>
            <person name="Baldrian P."/>
            <person name="Stursova M."/>
            <person name="Weitz H."/>
            <person name="Taylor A."/>
            <person name="Grigoriev I.V."/>
            <person name="Nagy L.G."/>
            <person name="Martin F."/>
            <person name="Kauserud H."/>
        </authorList>
    </citation>
    <scope>NUCLEOTIDE SEQUENCE</scope>
    <source>
        <strain evidence="4">CBHHK002</strain>
    </source>
</reference>
<feature type="transmembrane region" description="Helical" evidence="1">
    <location>
        <begin position="88"/>
        <end position="113"/>
    </location>
</feature>
<sequence>SIFYISLGSTLFSALLSILGKQWLMHYSAAGERGTNETRGLEHQWKFDGLKKWKFNQVMQLFPLLLQFGLFLFSAGLLTYLWTIHVTLAVIVLTMMSIGFVLYIALLLSTVAFPDSPFYSPLAPLVSQFLPIASWIKLTAVLSKLMIQPRQLIQQVYSACKRYFHCPSDLLLHFYKSQA</sequence>
<evidence type="ECO:0000256" key="2">
    <source>
        <dbReference type="SAM" id="SignalP"/>
    </source>
</evidence>
<comment type="caution">
    <text evidence="4">The sequence shown here is derived from an EMBL/GenBank/DDBJ whole genome shotgun (WGS) entry which is preliminary data.</text>
</comment>
<keyword evidence="2" id="KW-0732">Signal</keyword>
<protein>
    <recommendedName>
        <fullName evidence="3">DUF6535 domain-containing protein</fullName>
    </recommendedName>
</protein>
<dbReference type="Pfam" id="PF20153">
    <property type="entry name" value="DUF6535"/>
    <property type="match status" value="1"/>
</dbReference>
<dbReference type="Proteomes" id="UP001218218">
    <property type="component" value="Unassembled WGS sequence"/>
</dbReference>
<feature type="signal peptide" evidence="2">
    <location>
        <begin position="1"/>
        <end position="30"/>
    </location>
</feature>
<feature type="non-terminal residue" evidence="4">
    <location>
        <position position="1"/>
    </location>
</feature>
<feature type="transmembrane region" description="Helical" evidence="1">
    <location>
        <begin position="61"/>
        <end position="81"/>
    </location>
</feature>
<organism evidence="4 5">
    <name type="scientific">Mycena albidolilacea</name>
    <dbReference type="NCBI Taxonomy" id="1033008"/>
    <lineage>
        <taxon>Eukaryota</taxon>
        <taxon>Fungi</taxon>
        <taxon>Dikarya</taxon>
        <taxon>Basidiomycota</taxon>
        <taxon>Agaricomycotina</taxon>
        <taxon>Agaricomycetes</taxon>
        <taxon>Agaricomycetidae</taxon>
        <taxon>Agaricales</taxon>
        <taxon>Marasmiineae</taxon>
        <taxon>Mycenaceae</taxon>
        <taxon>Mycena</taxon>
    </lineage>
</organism>
<dbReference type="InterPro" id="IPR045338">
    <property type="entry name" value="DUF6535"/>
</dbReference>
<feature type="domain" description="DUF6535" evidence="3">
    <location>
        <begin position="2"/>
        <end position="83"/>
    </location>
</feature>
<accession>A0AAD6Z0D7</accession>
<evidence type="ECO:0000256" key="1">
    <source>
        <dbReference type="SAM" id="Phobius"/>
    </source>
</evidence>